<dbReference type="PANTHER" id="PTHR43377">
    <property type="entry name" value="BILIVERDIN REDUCTASE A"/>
    <property type="match status" value="1"/>
</dbReference>
<reference evidence="3" key="1">
    <citation type="submission" date="2019-09" db="EMBL/GenBank/DDBJ databases">
        <title>Characterisation of the sponge microbiome using genome-centric metagenomics.</title>
        <authorList>
            <person name="Engelberts J.P."/>
            <person name="Robbins S.J."/>
            <person name="De Goeij J.M."/>
            <person name="Aranda M."/>
            <person name="Bell S.C."/>
            <person name="Webster N.S."/>
        </authorList>
    </citation>
    <scope>NUCLEOTIDE SEQUENCE</scope>
    <source>
        <strain evidence="3">SB0664_bin_27</strain>
    </source>
</reference>
<dbReference type="InterPro" id="IPR000683">
    <property type="entry name" value="Gfo/Idh/MocA-like_OxRdtase_N"/>
</dbReference>
<organism evidence="3">
    <name type="scientific">Caldilineaceae bacterium SB0664_bin_27</name>
    <dbReference type="NCBI Taxonomy" id="2605260"/>
    <lineage>
        <taxon>Bacteria</taxon>
        <taxon>Bacillati</taxon>
        <taxon>Chloroflexota</taxon>
        <taxon>Caldilineae</taxon>
        <taxon>Caldilineales</taxon>
        <taxon>Caldilineaceae</taxon>
    </lineage>
</organism>
<dbReference type="EMBL" id="VXRG01000137">
    <property type="protein sequence ID" value="MXY95148.1"/>
    <property type="molecule type" value="Genomic_DNA"/>
</dbReference>
<dbReference type="PANTHER" id="PTHR43377:SF2">
    <property type="entry name" value="BINDING ROSSMANN FOLD OXIDOREDUCTASE, PUTATIVE (AFU_ORTHOLOGUE AFUA_4G00560)-RELATED"/>
    <property type="match status" value="1"/>
</dbReference>
<evidence type="ECO:0000259" key="1">
    <source>
        <dbReference type="Pfam" id="PF01408"/>
    </source>
</evidence>
<evidence type="ECO:0000313" key="3">
    <source>
        <dbReference type="EMBL" id="MXY95148.1"/>
    </source>
</evidence>
<dbReference type="Pfam" id="PF22725">
    <property type="entry name" value="GFO_IDH_MocA_C3"/>
    <property type="match status" value="1"/>
</dbReference>
<comment type="caution">
    <text evidence="3">The sequence shown here is derived from an EMBL/GenBank/DDBJ whole genome shotgun (WGS) entry which is preliminary data.</text>
</comment>
<protein>
    <submittedName>
        <fullName evidence="3">Gfo/Idh/MocA family oxidoreductase</fullName>
    </submittedName>
</protein>
<dbReference type="InterPro" id="IPR051450">
    <property type="entry name" value="Gfo/Idh/MocA_Oxidoreductases"/>
</dbReference>
<dbReference type="Gene3D" id="3.40.50.720">
    <property type="entry name" value="NAD(P)-binding Rossmann-like Domain"/>
    <property type="match status" value="1"/>
</dbReference>
<evidence type="ECO:0000259" key="2">
    <source>
        <dbReference type="Pfam" id="PF22725"/>
    </source>
</evidence>
<dbReference type="InterPro" id="IPR055170">
    <property type="entry name" value="GFO_IDH_MocA-like_dom"/>
</dbReference>
<dbReference type="AlphaFoldDB" id="A0A6B0Z0H0"/>
<gene>
    <name evidence="3" type="ORF">F4Y42_17035</name>
</gene>
<sequence>MTDMINMALIGCGGMGRSHMGRARDLPELNFTAYVDAIEEAAAGACQEFGGRYHTTDVETVWDDDEIDAVLIATHHDSHTPFATQAAAAGKHIFLEKPMALTIEECYEIEEAVAKAGVKLMMGFKFRFAPLVAKVKEVIPKPLVTVGQSLHANMKGWAITPERGGGPVLSNGCHAFDLVYWLNESEPVRISAAGGSLTHPEYGLIDNAAVSVEFENGSIASIIAGDSGDARYTSKFFFEVLDGQRTATLHDRCHKVTFGGCELDSLSVEELPPPAPSDPEGTRGELEAWARCLLDDSEPPIGPRDGTRATAMVLKAFEAIRSGKTQELRL</sequence>
<feature type="domain" description="GFO/IDH/MocA-like oxidoreductase" evidence="2">
    <location>
        <begin position="149"/>
        <end position="232"/>
    </location>
</feature>
<dbReference type="SUPFAM" id="SSF51735">
    <property type="entry name" value="NAD(P)-binding Rossmann-fold domains"/>
    <property type="match status" value="1"/>
</dbReference>
<proteinExistence type="predicted"/>
<dbReference type="InterPro" id="IPR036291">
    <property type="entry name" value="NAD(P)-bd_dom_sf"/>
</dbReference>
<feature type="domain" description="Gfo/Idh/MocA-like oxidoreductase N-terminal" evidence="1">
    <location>
        <begin position="5"/>
        <end position="124"/>
    </location>
</feature>
<dbReference type="Pfam" id="PF01408">
    <property type="entry name" value="GFO_IDH_MocA"/>
    <property type="match status" value="1"/>
</dbReference>
<dbReference type="SUPFAM" id="SSF55347">
    <property type="entry name" value="Glyceraldehyde-3-phosphate dehydrogenase-like, C-terminal domain"/>
    <property type="match status" value="1"/>
</dbReference>
<dbReference type="Gene3D" id="3.30.360.10">
    <property type="entry name" value="Dihydrodipicolinate Reductase, domain 2"/>
    <property type="match status" value="1"/>
</dbReference>
<name>A0A6B0Z0H0_9CHLR</name>
<accession>A0A6B0Z0H0</accession>
<dbReference type="GO" id="GO:0000166">
    <property type="term" value="F:nucleotide binding"/>
    <property type="evidence" value="ECO:0007669"/>
    <property type="project" value="InterPro"/>
</dbReference>